<dbReference type="EMBL" id="JADQTO010000045">
    <property type="protein sequence ID" value="MBG0568799.1"/>
    <property type="molecule type" value="Genomic_DNA"/>
</dbReference>
<keyword evidence="3" id="KW-1185">Reference proteome</keyword>
<proteinExistence type="predicted"/>
<protein>
    <submittedName>
        <fullName evidence="2">Uncharacterized protein</fullName>
    </submittedName>
</protein>
<evidence type="ECO:0000313" key="2">
    <source>
        <dbReference type="EMBL" id="MBG0568799.1"/>
    </source>
</evidence>
<sequence>MVHAADSALSLRVSSDRGPGFRIIFHGERRRCTRGDCRAVTDSGYLCAADARWQPETPGDVIGDHEHQPSFPYDTPQPGTWSTSP</sequence>
<gene>
    <name evidence="2" type="ORF">I4J89_46045</name>
</gene>
<evidence type="ECO:0000256" key="1">
    <source>
        <dbReference type="SAM" id="MobiDB-lite"/>
    </source>
</evidence>
<dbReference type="Proteomes" id="UP000598146">
    <property type="component" value="Unassembled WGS sequence"/>
</dbReference>
<dbReference type="RefSeq" id="WP_196420569.1">
    <property type="nucleotide sequence ID" value="NZ_JADQTO010000045.1"/>
</dbReference>
<organism evidence="2 3">
    <name type="scientific">Actinoplanes aureus</name>
    <dbReference type="NCBI Taxonomy" id="2792083"/>
    <lineage>
        <taxon>Bacteria</taxon>
        <taxon>Bacillati</taxon>
        <taxon>Actinomycetota</taxon>
        <taxon>Actinomycetes</taxon>
        <taxon>Micromonosporales</taxon>
        <taxon>Micromonosporaceae</taxon>
        <taxon>Actinoplanes</taxon>
    </lineage>
</organism>
<comment type="caution">
    <text evidence="2">The sequence shown here is derived from an EMBL/GenBank/DDBJ whole genome shotgun (WGS) entry which is preliminary data.</text>
</comment>
<feature type="region of interest" description="Disordered" evidence="1">
    <location>
        <begin position="56"/>
        <end position="85"/>
    </location>
</feature>
<evidence type="ECO:0000313" key="3">
    <source>
        <dbReference type="Proteomes" id="UP000598146"/>
    </source>
</evidence>
<name>A0A931G813_9ACTN</name>
<reference evidence="2" key="1">
    <citation type="submission" date="2020-11" db="EMBL/GenBank/DDBJ databases">
        <title>Isolation and identification of active actinomycetes.</title>
        <authorList>
            <person name="Sun X."/>
        </authorList>
    </citation>
    <scope>NUCLEOTIDE SEQUENCE</scope>
    <source>
        <strain evidence="2">NEAU-A11</strain>
    </source>
</reference>
<accession>A0A931G813</accession>
<dbReference type="AlphaFoldDB" id="A0A931G813"/>